<evidence type="ECO:0000256" key="2">
    <source>
        <dbReference type="ARBA" id="ARBA00022801"/>
    </source>
</evidence>
<feature type="domain" description="Carboxyltransferase" evidence="6">
    <location>
        <begin position="334"/>
        <end position="621"/>
    </location>
</feature>
<proteinExistence type="predicted"/>
<dbReference type="Pfam" id="PF02682">
    <property type="entry name" value="CT_C_D"/>
    <property type="match status" value="1"/>
</dbReference>
<dbReference type="Pfam" id="PF02626">
    <property type="entry name" value="CT_A_B"/>
    <property type="match status" value="1"/>
</dbReference>
<feature type="domain" description="Carboxyltransferase" evidence="5">
    <location>
        <begin position="41"/>
        <end position="230"/>
    </location>
</feature>
<evidence type="ECO:0000256" key="3">
    <source>
        <dbReference type="ARBA" id="ARBA00022840"/>
    </source>
</evidence>
<dbReference type="InterPro" id="IPR029000">
    <property type="entry name" value="Cyclophilin-like_dom_sf"/>
</dbReference>
<feature type="compositionally biased region" description="Low complexity" evidence="4">
    <location>
        <begin position="654"/>
        <end position="669"/>
    </location>
</feature>
<reference evidence="7 8" key="1">
    <citation type="submission" date="2019-03" db="EMBL/GenBank/DDBJ databases">
        <title>Genome Sequencing and Assembly of Various Microbes Isolated from Alder Root Nodule.</title>
        <authorList>
            <person name="Swanson E."/>
            <person name="Sevigny J.L."/>
            <person name="Pesce C."/>
            <person name="Davis I."/>
            <person name="Kleiner V."/>
            <person name="Tisa L."/>
        </authorList>
    </citation>
    <scope>NUCLEOTIDE SEQUENCE [LARGE SCALE GENOMIC DNA]</scope>
    <source>
        <strain evidence="7 8">4R-31</strain>
    </source>
</reference>
<keyword evidence="2" id="KW-0378">Hydrolase</keyword>
<feature type="region of interest" description="Disordered" evidence="4">
    <location>
        <begin position="1"/>
        <end position="38"/>
    </location>
</feature>
<dbReference type="SUPFAM" id="SSF160467">
    <property type="entry name" value="PH0987 N-terminal domain-like"/>
    <property type="match status" value="1"/>
</dbReference>
<evidence type="ECO:0000313" key="7">
    <source>
        <dbReference type="EMBL" id="TFI01378.1"/>
    </source>
</evidence>
<organism evidence="7 8">
    <name type="scientific">Kocuria rhizophila</name>
    <dbReference type="NCBI Taxonomy" id="72000"/>
    <lineage>
        <taxon>Bacteria</taxon>
        <taxon>Bacillati</taxon>
        <taxon>Actinomycetota</taxon>
        <taxon>Actinomycetes</taxon>
        <taxon>Micrococcales</taxon>
        <taxon>Micrococcaceae</taxon>
        <taxon>Kocuria</taxon>
    </lineage>
</organism>
<name>A0AAX2SAG7_KOCRH</name>
<evidence type="ECO:0000259" key="6">
    <source>
        <dbReference type="SMART" id="SM00797"/>
    </source>
</evidence>
<dbReference type="SMART" id="SM00796">
    <property type="entry name" value="AHS1"/>
    <property type="match status" value="1"/>
</dbReference>
<keyword evidence="3" id="KW-0067">ATP-binding</keyword>
<evidence type="ECO:0000259" key="5">
    <source>
        <dbReference type="SMART" id="SM00796"/>
    </source>
</evidence>
<protein>
    <submittedName>
        <fullName evidence="7">5-oxoprolinase/urea amidolyase family protein</fullName>
    </submittedName>
</protein>
<dbReference type="SMART" id="SM00797">
    <property type="entry name" value="AHS2"/>
    <property type="match status" value="1"/>
</dbReference>
<dbReference type="SUPFAM" id="SSF50891">
    <property type="entry name" value="Cyclophilin-like"/>
    <property type="match status" value="2"/>
</dbReference>
<evidence type="ECO:0000256" key="4">
    <source>
        <dbReference type="SAM" id="MobiDB-lite"/>
    </source>
</evidence>
<dbReference type="PANTHER" id="PTHR43309:SF3">
    <property type="entry name" value="5-OXOPROLINASE SUBUNIT C"/>
    <property type="match status" value="1"/>
</dbReference>
<feature type="region of interest" description="Disordered" evidence="4">
    <location>
        <begin position="248"/>
        <end position="311"/>
    </location>
</feature>
<dbReference type="EMBL" id="SPNK01000006">
    <property type="protein sequence ID" value="TFI01378.1"/>
    <property type="molecule type" value="Genomic_DNA"/>
</dbReference>
<dbReference type="InterPro" id="IPR003833">
    <property type="entry name" value="CT_C_D"/>
</dbReference>
<dbReference type="InterPro" id="IPR052708">
    <property type="entry name" value="PxpC"/>
</dbReference>
<sequence length="699" mass="71688">MSAPRPRQTPRAAQGPGAQQTGRPGTTGTVPSSSAEVRPAPELRWAGTHAFLLDCGELADVVRWHAHLTAHPFAGQTDVTAAARTVLVTFTDARSARRAASGVATAQPREKREAGGKTVEIPVVYDGADLAEVARLTGLSEQGVVDTHTGAEWTAAFGGFAPGFAYLSAPGNPLDVPRRDTPRTAVPAGSVALAGVFSAIYPQRSPGGWQLIGRTDAVLWDTHRDSPALIRPGDTVRYRAVRELVTLADDAAPGPRGGPQHPGDSAPAVQSGDGPGQDTAGQGRDTSGREHADGLEPISAADGSRADHGGHALVVEDPGMQTLVQDLGRPGLGDLGVVASGAADRASAMQANRIVGSATSEAVLEVTMGGLRLTARGHHVLALTGAPVDARITGGETERAAPFCTPFALYDGEQLTLDTPSAGLRSYLAVSGGLDTTPVLGSRATDMMSGIGPAPLAAGDVLPVLPAAPGRAVGHPEEPAVHVPTAAETTVLRVLPGPREDWFSPEALSALRERTWRVSSDSNRVGVRFETPPEGGLARSREDELASEGVVAGSLQVPHSGVPVLFLADHPVTGGYPVIAVVLPQDLPLAAQLLPGSAVQFHPVTRPPGDAAPPSPQGGAQSHGMMQRTRPTSTPPAGIRGIRERATRPPEGAPPHGAAPAPSTASASHTTERGMPQPATTPIPTATVPAEQPTSGDTA</sequence>
<dbReference type="RefSeq" id="WP_135010645.1">
    <property type="nucleotide sequence ID" value="NZ_SPNK01000006.1"/>
</dbReference>
<feature type="compositionally biased region" description="Low complexity" evidence="4">
    <location>
        <begin position="678"/>
        <end position="690"/>
    </location>
</feature>
<dbReference type="AlphaFoldDB" id="A0AAX2SAG7"/>
<feature type="compositionally biased region" description="Polar residues" evidence="4">
    <location>
        <begin position="17"/>
        <end position="35"/>
    </location>
</feature>
<feature type="region of interest" description="Disordered" evidence="4">
    <location>
        <begin position="600"/>
        <end position="699"/>
    </location>
</feature>
<dbReference type="InterPro" id="IPR003778">
    <property type="entry name" value="CT_A_B"/>
</dbReference>
<dbReference type="Gene3D" id="3.30.1360.40">
    <property type="match status" value="1"/>
</dbReference>
<dbReference type="NCBIfam" id="TIGR00724">
    <property type="entry name" value="urea_amlyse_rel"/>
    <property type="match status" value="1"/>
</dbReference>
<dbReference type="GO" id="GO:0005524">
    <property type="term" value="F:ATP binding"/>
    <property type="evidence" value="ECO:0007669"/>
    <property type="project" value="UniProtKB-KW"/>
</dbReference>
<dbReference type="GO" id="GO:0016787">
    <property type="term" value="F:hydrolase activity"/>
    <property type="evidence" value="ECO:0007669"/>
    <property type="project" value="UniProtKB-KW"/>
</dbReference>
<dbReference type="Proteomes" id="UP000298017">
    <property type="component" value="Unassembled WGS sequence"/>
</dbReference>
<accession>A0AAX2SAG7</accession>
<evidence type="ECO:0000313" key="8">
    <source>
        <dbReference type="Proteomes" id="UP000298017"/>
    </source>
</evidence>
<evidence type="ECO:0000256" key="1">
    <source>
        <dbReference type="ARBA" id="ARBA00022741"/>
    </source>
</evidence>
<dbReference type="Gene3D" id="2.40.100.10">
    <property type="entry name" value="Cyclophilin-like"/>
    <property type="match status" value="2"/>
</dbReference>
<keyword evidence="8" id="KW-1185">Reference proteome</keyword>
<gene>
    <name evidence="7" type="ORF">E4P33_07450</name>
</gene>
<comment type="caution">
    <text evidence="7">The sequence shown here is derived from an EMBL/GenBank/DDBJ whole genome shotgun (WGS) entry which is preliminary data.</text>
</comment>
<dbReference type="PANTHER" id="PTHR43309">
    <property type="entry name" value="5-OXOPROLINASE SUBUNIT C"/>
    <property type="match status" value="1"/>
</dbReference>
<keyword evidence="1" id="KW-0547">Nucleotide-binding</keyword>